<name>F4Y1X4_9CYAN</name>
<proteinExistence type="predicted"/>
<protein>
    <submittedName>
        <fullName evidence="1">Uncharacterized protein</fullName>
    </submittedName>
</protein>
<gene>
    <name evidence="1" type="ORF">LYNGBM3L_67060</name>
</gene>
<dbReference type="EMBL" id="GL890970">
    <property type="protein sequence ID" value="EGJ29266.1"/>
    <property type="molecule type" value="Genomic_DNA"/>
</dbReference>
<evidence type="ECO:0000313" key="1">
    <source>
        <dbReference type="EMBL" id="EGJ29266.1"/>
    </source>
</evidence>
<keyword evidence="2" id="KW-1185">Reference proteome</keyword>
<organism evidence="1 2">
    <name type="scientific">Moorena producens 3L</name>
    <dbReference type="NCBI Taxonomy" id="489825"/>
    <lineage>
        <taxon>Bacteria</taxon>
        <taxon>Bacillati</taxon>
        <taxon>Cyanobacteriota</taxon>
        <taxon>Cyanophyceae</taxon>
        <taxon>Coleofasciculales</taxon>
        <taxon>Coleofasciculaceae</taxon>
        <taxon>Moorena</taxon>
    </lineage>
</organism>
<dbReference type="AlphaFoldDB" id="F4Y1X4"/>
<dbReference type="Proteomes" id="UP000003959">
    <property type="component" value="Unassembled WGS sequence"/>
</dbReference>
<evidence type="ECO:0000313" key="2">
    <source>
        <dbReference type="Proteomes" id="UP000003959"/>
    </source>
</evidence>
<dbReference type="OrthoDB" id="484274at2"/>
<sequence length="114" mass="13260">MNPSLEQSSIDTTSMMTSSEPLVEVPKILAEERMQNERMHDVLLLLEHLVEREEATVKLILDCLYDVGSVNLINKKFQSRSLNWMMKSIARMSKPAFRVVALRWFKKNCPESNY</sequence>
<dbReference type="RefSeq" id="WP_008190204.1">
    <property type="nucleotide sequence ID" value="NZ_GL890970.1"/>
</dbReference>
<dbReference type="eggNOG" id="ENOG5032S1W">
    <property type="taxonomic scope" value="Bacteria"/>
</dbReference>
<dbReference type="HOGENOM" id="CLU_164107_0_0_3"/>
<accession>F4Y1X4</accession>
<reference evidence="2" key="1">
    <citation type="journal article" date="2011" name="Proc. Natl. Acad. Sci. U.S.A.">
        <title>Genomic insights into the physiology and ecology of the marine filamentous cyanobacterium Lyngbya majuscula.</title>
        <authorList>
            <person name="Jones A.C."/>
            <person name="Monroe E.A."/>
            <person name="Podell S."/>
            <person name="Hess W.R."/>
            <person name="Klages S."/>
            <person name="Esquenazi E."/>
            <person name="Niessen S."/>
            <person name="Hoover H."/>
            <person name="Rothmann M."/>
            <person name="Lasken R.S."/>
            <person name="Yates J.R.III."/>
            <person name="Reinhardt R."/>
            <person name="Kube M."/>
            <person name="Burkart M.D."/>
            <person name="Allen E.E."/>
            <person name="Dorrestein P.C."/>
            <person name="Gerwick W.H."/>
            <person name="Gerwick L."/>
        </authorList>
    </citation>
    <scope>NUCLEOTIDE SEQUENCE [LARGE SCALE GENOMIC DNA]</scope>
    <source>
        <strain evidence="2">3L</strain>
    </source>
</reference>